<sequence length="665" mass="77630">METCQNIEDWMKKMGYDGEMPTSLKPFCNPATQFIWQQIIDKVKPKQEIEFMRRNIIINRLKEQEDSILMQLDESFVKLPVEEIEIWKKKKELQSKLEEVEKQIEVKETQIIEINLQNKMKYVNLQGIRKTNKEIEEKTFLYNEKSAHLKKDIAKAEEMLNLIKNLTPVESTEFTNREAVSQTLHECAKKLKEYIEKKSFTVSSTLSNTFLVSKPFEIFATPRNSKFSSFTTPLPPLTISQSVLRNYNATTRKDGPCSRSFEDKLPDINGKCYSSTLDLCKESNFDSTIKKLLTNNNRILVFNLLRDIDKKHQQQLLDLISKTDELSGKPEIYNEELHLVKLRAKYVEYELMCTKSNIICSKIREEVKRVQSQNFQTLTNQYKMPNQVSRLQIFFKLEQKDSGLDAALLLADKKLKELKQETDNSDDIIFVQQKLKNVEKALDCAVENLKNKLSIFNENCITLAKTRNETCSLAKQQQQFTADVDWAAPLSSYLISKEIEVFADFPLEFNRHTIINGEKAPLRNVMLDLPYSKDWDSNTLRIVASAVDYPYSPPELCLVKAVQDKISAEMFKQLEKPFKYLEINNYGTEDLINKEKYISTILAQCNSIMFSESTRKILNFPFSLEETVNHWMNMPFKNYISPSLLLEGQPYEYYENQFNDLYKHL</sequence>
<organism evidence="2 4">
    <name type="scientific">Agrilus planipennis</name>
    <name type="common">Emerald ash borer</name>
    <name type="synonym">Agrilus marcopoli</name>
    <dbReference type="NCBI Taxonomy" id="224129"/>
    <lineage>
        <taxon>Eukaryota</taxon>
        <taxon>Metazoa</taxon>
        <taxon>Ecdysozoa</taxon>
        <taxon>Arthropoda</taxon>
        <taxon>Hexapoda</taxon>
        <taxon>Insecta</taxon>
        <taxon>Pterygota</taxon>
        <taxon>Neoptera</taxon>
        <taxon>Endopterygota</taxon>
        <taxon>Coleoptera</taxon>
        <taxon>Polyphaga</taxon>
        <taxon>Elateriformia</taxon>
        <taxon>Buprestoidea</taxon>
        <taxon>Buprestidae</taxon>
        <taxon>Agrilinae</taxon>
        <taxon>Agrilus</taxon>
    </lineage>
</organism>
<proteinExistence type="predicted"/>
<evidence type="ECO:0000256" key="1">
    <source>
        <dbReference type="SAM" id="Coils"/>
    </source>
</evidence>
<accession>A0A7F5R4D7</accession>
<dbReference type="RefSeq" id="XP_025829950.1">
    <property type="nucleotide sequence ID" value="XM_025974165.1"/>
</dbReference>
<dbReference type="Proteomes" id="UP000192223">
    <property type="component" value="Unplaced"/>
</dbReference>
<dbReference type="OrthoDB" id="8192537at2759"/>
<gene>
    <name evidence="3 4" type="primary">LOC112904303</name>
</gene>
<evidence type="ECO:0000313" key="2">
    <source>
        <dbReference type="Proteomes" id="UP000192223"/>
    </source>
</evidence>
<name>A0A7F5R4D7_AGRPL</name>
<dbReference type="KEGG" id="apln:112904303"/>
<evidence type="ECO:0000313" key="4">
    <source>
        <dbReference type="RefSeq" id="XP_025830264.1"/>
    </source>
</evidence>
<dbReference type="RefSeq" id="XP_025830264.1">
    <property type="nucleotide sequence ID" value="XM_025974479.1"/>
</dbReference>
<protein>
    <submittedName>
        <fullName evidence="3 4">Uncharacterized protein LOC112904303</fullName>
    </submittedName>
</protein>
<keyword evidence="2" id="KW-1185">Reference proteome</keyword>
<feature type="coiled-coil region" evidence="1">
    <location>
        <begin position="90"/>
        <end position="117"/>
    </location>
</feature>
<dbReference type="GeneID" id="112904303"/>
<evidence type="ECO:0000313" key="3">
    <source>
        <dbReference type="RefSeq" id="XP_025829950.1"/>
    </source>
</evidence>
<keyword evidence="1" id="KW-0175">Coiled coil</keyword>
<reference evidence="3 4" key="1">
    <citation type="submission" date="2025-04" db="UniProtKB">
        <authorList>
            <consortium name="RefSeq"/>
        </authorList>
    </citation>
    <scope>IDENTIFICATION</scope>
    <source>
        <tissue evidence="3 4">Entire body</tissue>
    </source>
</reference>
<dbReference type="AlphaFoldDB" id="A0A7F5R4D7"/>